<reference evidence="2" key="1">
    <citation type="journal article" date="2014" name="PLoS ONE">
        <title>Transcriptome-Based Identification of ABC Transporters in the Western Tarnished Plant Bug Lygus hesperus.</title>
        <authorList>
            <person name="Hull J.J."/>
            <person name="Chaney K."/>
            <person name="Geib S.M."/>
            <person name="Fabrick J.A."/>
            <person name="Brent C.S."/>
            <person name="Walsh D."/>
            <person name="Lavine L.C."/>
        </authorList>
    </citation>
    <scope>NUCLEOTIDE SEQUENCE</scope>
</reference>
<evidence type="ECO:0000313" key="3">
    <source>
        <dbReference type="EMBL" id="JAG54049.1"/>
    </source>
</evidence>
<sequence>MSIKPFIVLILVISVLQTAWSLSDYISDLMTVAGQSDLYLHKLKHAIRMEDFNKARRVYEKMIEINPRLQQLAFSRVPEQQRDYISQRLTSKLLIEAKTIAEKYGDIIGPDSDGKYQIGNWKETSKRIMDLYDEM</sequence>
<protein>
    <submittedName>
        <fullName evidence="2">Riboflavin biosynthesis protein ribBA</fullName>
    </submittedName>
</protein>
<name>A0A0A9WRH0_LYGHE</name>
<organism evidence="2">
    <name type="scientific">Lygus hesperus</name>
    <name type="common">Western plant bug</name>
    <dbReference type="NCBI Taxonomy" id="30085"/>
    <lineage>
        <taxon>Eukaryota</taxon>
        <taxon>Metazoa</taxon>
        <taxon>Ecdysozoa</taxon>
        <taxon>Arthropoda</taxon>
        <taxon>Hexapoda</taxon>
        <taxon>Insecta</taxon>
        <taxon>Pterygota</taxon>
        <taxon>Neoptera</taxon>
        <taxon>Paraneoptera</taxon>
        <taxon>Hemiptera</taxon>
        <taxon>Heteroptera</taxon>
        <taxon>Panheteroptera</taxon>
        <taxon>Cimicomorpha</taxon>
        <taxon>Miridae</taxon>
        <taxon>Mirini</taxon>
        <taxon>Lygus</taxon>
    </lineage>
</organism>
<reference evidence="2" key="2">
    <citation type="submission" date="2014-07" db="EMBL/GenBank/DDBJ databases">
        <authorList>
            <person name="Hull J."/>
        </authorList>
    </citation>
    <scope>NUCLEOTIDE SEQUENCE</scope>
</reference>
<reference evidence="3" key="3">
    <citation type="submission" date="2014-09" db="EMBL/GenBank/DDBJ databases">
        <authorList>
            <person name="Magalhaes I.L.F."/>
            <person name="Oliveira U."/>
            <person name="Santos F.R."/>
            <person name="Vidigal T.H.D.A."/>
            <person name="Brescovit A.D."/>
            <person name="Santos A.J."/>
        </authorList>
    </citation>
    <scope>NUCLEOTIDE SEQUENCE</scope>
</reference>
<feature type="signal peptide" evidence="1">
    <location>
        <begin position="1"/>
        <end position="21"/>
    </location>
</feature>
<proteinExistence type="predicted"/>
<dbReference type="AlphaFoldDB" id="A0A0A9WRH0"/>
<accession>A0A0A9WRH0</accession>
<gene>
    <name evidence="2" type="primary">ribBA_0</name>
    <name evidence="2" type="ORF">CM83_99370</name>
</gene>
<evidence type="ECO:0000256" key="1">
    <source>
        <dbReference type="SAM" id="SignalP"/>
    </source>
</evidence>
<dbReference type="EMBL" id="GBRD01011775">
    <property type="protein sequence ID" value="JAG54049.1"/>
    <property type="molecule type" value="Transcribed_RNA"/>
</dbReference>
<dbReference type="EMBL" id="GBHO01033205">
    <property type="protein sequence ID" value="JAG10399.1"/>
    <property type="molecule type" value="Transcribed_RNA"/>
</dbReference>
<evidence type="ECO:0000313" key="2">
    <source>
        <dbReference type="EMBL" id="JAG10399.1"/>
    </source>
</evidence>
<keyword evidence="1" id="KW-0732">Signal</keyword>
<feature type="chain" id="PRO_5015033738" evidence="1">
    <location>
        <begin position="22"/>
        <end position="135"/>
    </location>
</feature>